<evidence type="ECO:0000313" key="2">
    <source>
        <dbReference type="EMBL" id="RAH96569.1"/>
    </source>
</evidence>
<feature type="transmembrane region" description="Helical" evidence="1">
    <location>
        <begin position="15"/>
        <end position="32"/>
    </location>
</feature>
<evidence type="ECO:0000313" key="3">
    <source>
        <dbReference type="Proteomes" id="UP000249590"/>
    </source>
</evidence>
<evidence type="ECO:0000256" key="1">
    <source>
        <dbReference type="SAM" id="Phobius"/>
    </source>
</evidence>
<keyword evidence="3" id="KW-1185">Reference proteome</keyword>
<reference evidence="2 3" key="1">
    <citation type="submission" date="2018-05" db="EMBL/GenBank/DDBJ databases">
        <title>Acuticoccus sediminis sp. nov., isolated from deep-sea sediment of Indian Ocean.</title>
        <authorList>
            <person name="Liu X."/>
            <person name="Lai Q."/>
            <person name="Du Y."/>
            <person name="Sun F."/>
            <person name="Zhang X."/>
            <person name="Wang S."/>
            <person name="Shao Z."/>
        </authorList>
    </citation>
    <scope>NUCLEOTIDE SEQUENCE [LARGE SCALE GENOMIC DNA]</scope>
    <source>
        <strain evidence="2 3">PTG4-2</strain>
    </source>
</reference>
<sequence>MRVAVMQPYFYPYMGYFRLIAAVDLFILFDCVQFPRRGRVHRTEVPDHAGGRRWLTLPLAHQPRETRIDGLAFADGAGATFAERLAGVPCLAGEGPPAVAEALRSPLDRPIDYVERNMRAVAGTLGIATPMVRSSGFAVPEDVRQADRIAAIARQVGATHYLNAPGGRGLYSAGFFAGHGLTLEFLAPYDGPNVMMLQSLWREPPDRLAADAAAVTVEPA</sequence>
<keyword evidence="1" id="KW-0472">Membrane</keyword>
<comment type="caution">
    <text evidence="2">The sequence shown here is derived from an EMBL/GenBank/DDBJ whole genome shotgun (WGS) entry which is preliminary data.</text>
</comment>
<protein>
    <recommendedName>
        <fullName evidence="4">WbqC-like protein family protein</fullName>
    </recommendedName>
</protein>
<dbReference type="EMBL" id="QHHQ01000012">
    <property type="protein sequence ID" value="RAH96569.1"/>
    <property type="molecule type" value="Genomic_DNA"/>
</dbReference>
<organism evidence="2 3">
    <name type="scientific">Acuticoccus sediminis</name>
    <dbReference type="NCBI Taxonomy" id="2184697"/>
    <lineage>
        <taxon>Bacteria</taxon>
        <taxon>Pseudomonadati</taxon>
        <taxon>Pseudomonadota</taxon>
        <taxon>Alphaproteobacteria</taxon>
        <taxon>Hyphomicrobiales</taxon>
        <taxon>Amorphaceae</taxon>
        <taxon>Acuticoccus</taxon>
    </lineage>
</organism>
<dbReference type="Pfam" id="PF08889">
    <property type="entry name" value="WbqC"/>
    <property type="match status" value="1"/>
</dbReference>
<dbReference type="InterPro" id="IPR014985">
    <property type="entry name" value="WbqC"/>
</dbReference>
<gene>
    <name evidence="2" type="ORF">DLJ53_32185</name>
</gene>
<dbReference type="AlphaFoldDB" id="A0A8B2NMG1"/>
<evidence type="ECO:0008006" key="4">
    <source>
        <dbReference type="Google" id="ProtNLM"/>
    </source>
</evidence>
<dbReference type="OrthoDB" id="3611744at2"/>
<keyword evidence="1" id="KW-0812">Transmembrane</keyword>
<name>A0A8B2NMG1_9HYPH</name>
<accession>A0A8B2NMG1</accession>
<dbReference type="RefSeq" id="WP_111352438.1">
    <property type="nucleotide sequence ID" value="NZ_QHHQ01000012.1"/>
</dbReference>
<keyword evidence="1" id="KW-1133">Transmembrane helix</keyword>
<proteinExistence type="predicted"/>
<dbReference type="Proteomes" id="UP000249590">
    <property type="component" value="Unassembled WGS sequence"/>
</dbReference>